<evidence type="ECO:0000313" key="2">
    <source>
        <dbReference type="Proteomes" id="UP000269396"/>
    </source>
</evidence>
<dbReference type="EMBL" id="UZAL01043490">
    <property type="protein sequence ID" value="VDP81374.1"/>
    <property type="molecule type" value="Genomic_DNA"/>
</dbReference>
<protein>
    <submittedName>
        <fullName evidence="1">Uncharacterized protein</fullName>
    </submittedName>
</protein>
<name>A0A183Q081_9TREM</name>
<dbReference type="AlphaFoldDB" id="A0A183Q081"/>
<organism evidence="1 2">
    <name type="scientific">Schistosoma mattheei</name>
    <dbReference type="NCBI Taxonomy" id="31246"/>
    <lineage>
        <taxon>Eukaryota</taxon>
        <taxon>Metazoa</taxon>
        <taxon>Spiralia</taxon>
        <taxon>Lophotrochozoa</taxon>
        <taxon>Platyhelminthes</taxon>
        <taxon>Trematoda</taxon>
        <taxon>Digenea</taxon>
        <taxon>Strigeidida</taxon>
        <taxon>Schistosomatoidea</taxon>
        <taxon>Schistosomatidae</taxon>
        <taxon>Schistosoma</taxon>
    </lineage>
</organism>
<gene>
    <name evidence="1" type="ORF">SMTD_LOCUS20017</name>
</gene>
<sequence>MYTYKLTYPLQITKSGVLANNILVALIAFKASLSGESQE</sequence>
<evidence type="ECO:0000313" key="1">
    <source>
        <dbReference type="EMBL" id="VDP81374.1"/>
    </source>
</evidence>
<keyword evidence="2" id="KW-1185">Reference proteome</keyword>
<reference evidence="1 2" key="1">
    <citation type="submission" date="2018-11" db="EMBL/GenBank/DDBJ databases">
        <authorList>
            <consortium name="Pathogen Informatics"/>
        </authorList>
    </citation>
    <scope>NUCLEOTIDE SEQUENCE [LARGE SCALE GENOMIC DNA]</scope>
    <source>
        <strain>Denwood</strain>
        <strain evidence="2">Zambia</strain>
    </source>
</reference>
<proteinExistence type="predicted"/>
<dbReference type="Proteomes" id="UP000269396">
    <property type="component" value="Unassembled WGS sequence"/>
</dbReference>
<accession>A0A183Q081</accession>